<dbReference type="GO" id="GO:0008654">
    <property type="term" value="P:phospholipid biosynthetic process"/>
    <property type="evidence" value="ECO:0007669"/>
    <property type="project" value="UniProtKB-KW"/>
</dbReference>
<comment type="cofactor">
    <cofactor evidence="18">
        <name>Mg(2+)</name>
        <dbReference type="ChEBI" id="CHEBI:18420"/>
    </cofactor>
    <text evidence="18">Mn(2+), Zn(2+), Cd(2+) and Co(2+) support activity to lesser extents.</text>
</comment>
<feature type="binding site" evidence="16">
    <location>
        <position position="69"/>
    </location>
    <ligand>
        <name>substrate</name>
    </ligand>
</feature>
<keyword evidence="3" id="KW-1003">Cell membrane</keyword>
<feature type="binding site" evidence="17">
    <location>
        <position position="28"/>
    </location>
    <ligand>
        <name>ATP</name>
        <dbReference type="ChEBI" id="CHEBI:30616"/>
    </ligand>
</feature>
<evidence type="ECO:0000256" key="9">
    <source>
        <dbReference type="ARBA" id="ARBA00022840"/>
    </source>
</evidence>
<feature type="transmembrane region" description="Helical" evidence="19">
    <location>
        <begin position="96"/>
        <end position="117"/>
    </location>
</feature>
<organism evidence="20 21">
    <name type="scientific">Halobacillus andaensis</name>
    <dbReference type="NCBI Taxonomy" id="1176239"/>
    <lineage>
        <taxon>Bacteria</taxon>
        <taxon>Bacillati</taxon>
        <taxon>Bacillota</taxon>
        <taxon>Bacilli</taxon>
        <taxon>Bacillales</taxon>
        <taxon>Bacillaceae</taxon>
        <taxon>Halobacillus</taxon>
    </lineage>
</organism>
<evidence type="ECO:0000256" key="19">
    <source>
        <dbReference type="SAM" id="Phobius"/>
    </source>
</evidence>
<evidence type="ECO:0000256" key="4">
    <source>
        <dbReference type="ARBA" id="ARBA00022516"/>
    </source>
</evidence>
<dbReference type="InterPro" id="IPR033717">
    <property type="entry name" value="UDPK"/>
</dbReference>
<evidence type="ECO:0000256" key="3">
    <source>
        <dbReference type="ARBA" id="ARBA00022475"/>
    </source>
</evidence>
<sequence length="124" mass="13788">MNSDYKGRKKWIGLSYALNGLKEAVREERNLKIHLIISFFVIVCSAWFQITAIEWIVLILIMALVISLEMINSSIERVMDFLAPEFHSSIGIIKDIAAGAVLIAAGSSIVIGLIIFLPKVMVLL</sequence>
<dbReference type="PANTHER" id="PTHR34299">
    <property type="entry name" value="DIACYLGLYCEROL KINASE"/>
    <property type="match status" value="1"/>
</dbReference>
<keyword evidence="5" id="KW-0808">Transferase</keyword>
<accession>A0A917AYK8</accession>
<keyword evidence="7 17" id="KW-0547">Nucleotide-binding</keyword>
<reference evidence="20" key="2">
    <citation type="submission" date="2020-09" db="EMBL/GenBank/DDBJ databases">
        <authorList>
            <person name="Sun Q."/>
            <person name="Zhou Y."/>
        </authorList>
    </citation>
    <scope>NUCLEOTIDE SEQUENCE</scope>
    <source>
        <strain evidence="20">CGMCC 1.12153</strain>
    </source>
</reference>
<evidence type="ECO:0000256" key="1">
    <source>
        <dbReference type="ARBA" id="ARBA00004651"/>
    </source>
</evidence>
<evidence type="ECO:0000256" key="15">
    <source>
        <dbReference type="PIRSR" id="PIRSR600829-1"/>
    </source>
</evidence>
<evidence type="ECO:0000313" key="20">
    <source>
        <dbReference type="EMBL" id="GGF07661.1"/>
    </source>
</evidence>
<evidence type="ECO:0000256" key="17">
    <source>
        <dbReference type="PIRSR" id="PIRSR600829-3"/>
    </source>
</evidence>
<dbReference type="RefSeq" id="WP_188375662.1">
    <property type="nucleotide sequence ID" value="NZ_BMEL01000001.1"/>
</dbReference>
<dbReference type="Proteomes" id="UP000660110">
    <property type="component" value="Unassembled WGS sequence"/>
</dbReference>
<evidence type="ECO:0000256" key="18">
    <source>
        <dbReference type="PIRSR" id="PIRSR600829-4"/>
    </source>
</evidence>
<keyword evidence="11" id="KW-0443">Lipid metabolism</keyword>
<proteinExistence type="inferred from homology"/>
<feature type="binding site" evidence="18">
    <location>
        <position position="28"/>
    </location>
    <ligand>
        <name>a divalent metal cation</name>
        <dbReference type="ChEBI" id="CHEBI:60240"/>
    </ligand>
</feature>
<evidence type="ECO:0000256" key="2">
    <source>
        <dbReference type="ARBA" id="ARBA00005967"/>
    </source>
</evidence>
<name>A0A917AYK8_HALAA</name>
<dbReference type="InterPro" id="IPR036945">
    <property type="entry name" value="DAGK_sf"/>
</dbReference>
<feature type="binding site" evidence="17">
    <location>
        <begin position="94"/>
        <end position="95"/>
    </location>
    <ligand>
        <name>ATP</name>
        <dbReference type="ChEBI" id="CHEBI:30616"/>
    </ligand>
</feature>
<comment type="similarity">
    <text evidence="2">Belongs to the bacterial diacylglycerol kinase family.</text>
</comment>
<evidence type="ECO:0000256" key="14">
    <source>
        <dbReference type="ARBA" id="ARBA00023264"/>
    </source>
</evidence>
<keyword evidence="4" id="KW-0444">Lipid biosynthesis</keyword>
<dbReference type="Gene3D" id="1.10.287.3610">
    <property type="match status" value="1"/>
</dbReference>
<feature type="binding site" evidence="17">
    <location>
        <position position="16"/>
    </location>
    <ligand>
        <name>ATP</name>
        <dbReference type="ChEBI" id="CHEBI:30616"/>
    </ligand>
</feature>
<comment type="caution">
    <text evidence="20">The sequence shown here is derived from an EMBL/GenBank/DDBJ whole genome shotgun (WGS) entry which is preliminary data.</text>
</comment>
<keyword evidence="9 17" id="KW-0067">ATP-binding</keyword>
<feature type="binding site" evidence="17">
    <location>
        <position position="76"/>
    </location>
    <ligand>
        <name>ATP</name>
        <dbReference type="ChEBI" id="CHEBI:30616"/>
    </ligand>
</feature>
<evidence type="ECO:0000256" key="11">
    <source>
        <dbReference type="ARBA" id="ARBA00023098"/>
    </source>
</evidence>
<protein>
    <submittedName>
        <fullName evidence="20">Diacylglycerol kinase</fullName>
    </submittedName>
</protein>
<feature type="transmembrane region" description="Helical" evidence="19">
    <location>
        <begin position="31"/>
        <end position="50"/>
    </location>
</feature>
<evidence type="ECO:0000256" key="8">
    <source>
        <dbReference type="ARBA" id="ARBA00022777"/>
    </source>
</evidence>
<evidence type="ECO:0000256" key="6">
    <source>
        <dbReference type="ARBA" id="ARBA00022692"/>
    </source>
</evidence>
<dbReference type="GO" id="GO:0005886">
    <property type="term" value="C:plasma membrane"/>
    <property type="evidence" value="ECO:0007669"/>
    <property type="project" value="UniProtKB-SubCell"/>
</dbReference>
<keyword evidence="14" id="KW-1208">Phospholipid metabolism</keyword>
<feature type="binding site" evidence="18">
    <location>
        <position position="76"/>
    </location>
    <ligand>
        <name>a divalent metal cation</name>
        <dbReference type="ChEBI" id="CHEBI:60240"/>
    </ligand>
</feature>
<comment type="subcellular location">
    <subcellularLocation>
        <location evidence="1">Cell membrane</location>
        <topology evidence="1">Multi-pass membrane protein</topology>
    </subcellularLocation>
</comment>
<dbReference type="Pfam" id="PF01219">
    <property type="entry name" value="DAGK_prokar"/>
    <property type="match status" value="1"/>
</dbReference>
<dbReference type="EMBL" id="BMEL01000001">
    <property type="protein sequence ID" value="GGF07661.1"/>
    <property type="molecule type" value="Genomic_DNA"/>
</dbReference>
<dbReference type="AlphaFoldDB" id="A0A917AYK8"/>
<keyword evidence="13" id="KW-0594">Phospholipid biosynthesis</keyword>
<keyword evidence="6 19" id="KW-0812">Transmembrane</keyword>
<dbReference type="GO" id="GO:0016301">
    <property type="term" value="F:kinase activity"/>
    <property type="evidence" value="ECO:0007669"/>
    <property type="project" value="UniProtKB-KW"/>
</dbReference>
<keyword evidence="10 19" id="KW-1133">Transmembrane helix</keyword>
<keyword evidence="12 19" id="KW-0472">Membrane</keyword>
<evidence type="ECO:0000313" key="21">
    <source>
        <dbReference type="Proteomes" id="UP000660110"/>
    </source>
</evidence>
<dbReference type="PANTHER" id="PTHR34299:SF1">
    <property type="entry name" value="DIACYLGLYCEROL KINASE"/>
    <property type="match status" value="1"/>
</dbReference>
<dbReference type="InterPro" id="IPR000829">
    <property type="entry name" value="DAGK"/>
</dbReference>
<evidence type="ECO:0000256" key="16">
    <source>
        <dbReference type="PIRSR" id="PIRSR600829-2"/>
    </source>
</evidence>
<keyword evidence="18" id="KW-0479">Metal-binding</keyword>
<dbReference type="CDD" id="cd14265">
    <property type="entry name" value="UDPK_IM_like"/>
    <property type="match status" value="1"/>
</dbReference>
<evidence type="ECO:0000256" key="5">
    <source>
        <dbReference type="ARBA" id="ARBA00022679"/>
    </source>
</evidence>
<reference evidence="20" key="1">
    <citation type="journal article" date="2014" name="Int. J. Syst. Evol. Microbiol.">
        <title>Complete genome sequence of Corynebacterium casei LMG S-19264T (=DSM 44701T), isolated from a smear-ripened cheese.</title>
        <authorList>
            <consortium name="US DOE Joint Genome Institute (JGI-PGF)"/>
            <person name="Walter F."/>
            <person name="Albersmeier A."/>
            <person name="Kalinowski J."/>
            <person name="Ruckert C."/>
        </authorList>
    </citation>
    <scope>NUCLEOTIDE SEQUENCE</scope>
    <source>
        <strain evidence="20">CGMCC 1.12153</strain>
    </source>
</reference>
<dbReference type="GO" id="GO:0005524">
    <property type="term" value="F:ATP binding"/>
    <property type="evidence" value="ECO:0007669"/>
    <property type="project" value="UniProtKB-KW"/>
</dbReference>
<feature type="binding site" evidence="17">
    <location>
        <begin position="85"/>
        <end position="87"/>
    </location>
    <ligand>
        <name>ATP</name>
        <dbReference type="ChEBI" id="CHEBI:30616"/>
    </ligand>
</feature>
<dbReference type="GO" id="GO:0046872">
    <property type="term" value="F:metal ion binding"/>
    <property type="evidence" value="ECO:0007669"/>
    <property type="project" value="UniProtKB-KW"/>
</dbReference>
<evidence type="ECO:0000256" key="12">
    <source>
        <dbReference type="ARBA" id="ARBA00023136"/>
    </source>
</evidence>
<keyword evidence="8 20" id="KW-0418">Kinase</keyword>
<gene>
    <name evidence="20" type="primary">dgkA</name>
    <name evidence="20" type="ORF">GCM10010954_02650</name>
</gene>
<evidence type="ECO:0000256" key="7">
    <source>
        <dbReference type="ARBA" id="ARBA00022741"/>
    </source>
</evidence>
<keyword evidence="18" id="KW-0460">Magnesium</keyword>
<keyword evidence="21" id="KW-1185">Reference proteome</keyword>
<evidence type="ECO:0000256" key="13">
    <source>
        <dbReference type="ARBA" id="ARBA00023209"/>
    </source>
</evidence>
<feature type="active site" description="Proton acceptor" evidence="15">
    <location>
        <position position="69"/>
    </location>
</feature>
<evidence type="ECO:0000256" key="10">
    <source>
        <dbReference type="ARBA" id="ARBA00022989"/>
    </source>
</evidence>